<dbReference type="Pfam" id="PF05899">
    <property type="entry name" value="Cupin_3"/>
    <property type="match status" value="2"/>
</dbReference>
<dbReference type="InterPro" id="IPR014710">
    <property type="entry name" value="RmlC-like_jellyroll"/>
</dbReference>
<evidence type="ECO:0000259" key="1">
    <source>
        <dbReference type="Pfam" id="PF05899"/>
    </source>
</evidence>
<sequence length="242" mass="25781">MTTLDIVASGKVRSFVDLRAFATAASIPSDDGADAWLSARAELELPAGPVQVAALALTGEGRIERLAADEFVIVLEGTVSFESEGARLTAAAGRSVVLPSGLSFTWSAAMGTRAIVMRCTGAPGALQLLPIDEAALLEPSGAPLAALLVGPTPSCRNHTDYRSDNGEFVCGTWDSTPYHRRAMPYRHYELMHLLDGAVTFEDGAGRIGTFHEGDIFLVEQGAECSWLSETHVKKVYAIYRPA</sequence>
<proteinExistence type="predicted"/>
<dbReference type="EMBL" id="JBDIME010000013">
    <property type="protein sequence ID" value="MEN2790928.1"/>
    <property type="molecule type" value="Genomic_DNA"/>
</dbReference>
<dbReference type="InterPro" id="IPR011051">
    <property type="entry name" value="RmlC_Cupin_sf"/>
</dbReference>
<dbReference type="Gene3D" id="2.60.120.10">
    <property type="entry name" value="Jelly Rolls"/>
    <property type="match status" value="2"/>
</dbReference>
<feature type="domain" description="(S)-ureidoglycine aminohydrolase cupin" evidence="1">
    <location>
        <begin position="67"/>
        <end position="109"/>
    </location>
</feature>
<accession>A0ABU9Y546</accession>
<feature type="domain" description="(S)-ureidoglycine aminohydrolase cupin" evidence="1">
    <location>
        <begin position="164"/>
        <end position="236"/>
    </location>
</feature>
<dbReference type="PANTHER" id="PTHR40943">
    <property type="entry name" value="CYTOPLASMIC PROTEIN-RELATED"/>
    <property type="match status" value="1"/>
</dbReference>
<evidence type="ECO:0000313" key="2">
    <source>
        <dbReference type="EMBL" id="MEN2790928.1"/>
    </source>
</evidence>
<gene>
    <name evidence="2" type="ORF">ABC974_14905</name>
</gene>
<dbReference type="InterPro" id="IPR008579">
    <property type="entry name" value="UGlyAH_Cupin_dom"/>
</dbReference>
<organism evidence="2 3">
    <name type="scientific">Sphingomonas oligophenolica</name>
    <dbReference type="NCBI Taxonomy" id="301154"/>
    <lineage>
        <taxon>Bacteria</taxon>
        <taxon>Pseudomonadati</taxon>
        <taxon>Pseudomonadota</taxon>
        <taxon>Alphaproteobacteria</taxon>
        <taxon>Sphingomonadales</taxon>
        <taxon>Sphingomonadaceae</taxon>
        <taxon>Sphingomonas</taxon>
    </lineage>
</organism>
<comment type="caution">
    <text evidence="2">The sequence shown here is derived from an EMBL/GenBank/DDBJ whole genome shotgun (WGS) entry which is preliminary data.</text>
</comment>
<dbReference type="Proteomes" id="UP001419910">
    <property type="component" value="Unassembled WGS sequence"/>
</dbReference>
<evidence type="ECO:0000313" key="3">
    <source>
        <dbReference type="Proteomes" id="UP001419910"/>
    </source>
</evidence>
<dbReference type="SUPFAM" id="SSF51182">
    <property type="entry name" value="RmlC-like cupins"/>
    <property type="match status" value="2"/>
</dbReference>
<protein>
    <submittedName>
        <fullName evidence="2">Cupin domain-containing protein</fullName>
    </submittedName>
</protein>
<dbReference type="PANTHER" id="PTHR40943:SF1">
    <property type="entry name" value="CYTOPLASMIC PROTEIN"/>
    <property type="match status" value="1"/>
</dbReference>
<reference evidence="2 3" key="1">
    <citation type="submission" date="2024-05" db="EMBL/GenBank/DDBJ databases">
        <authorList>
            <person name="Liu Q."/>
            <person name="Xin Y.-H."/>
        </authorList>
    </citation>
    <scope>NUCLEOTIDE SEQUENCE [LARGE SCALE GENOMIC DNA]</scope>
    <source>
        <strain evidence="2 3">CGMCC 1.10181</strain>
    </source>
</reference>
<name>A0ABU9Y546_9SPHN</name>
<keyword evidence="3" id="KW-1185">Reference proteome</keyword>
<dbReference type="RefSeq" id="WP_343892840.1">
    <property type="nucleotide sequence ID" value="NZ_BAAAEH010000065.1"/>
</dbReference>